<dbReference type="KEGG" id="cre:CHLRE_16g675900v5"/>
<dbReference type="PANTHER" id="PTHR43727:SF3">
    <property type="entry name" value="GROUP IV DECARBOXYLASE"/>
    <property type="match status" value="1"/>
</dbReference>
<comment type="similarity">
    <text evidence="5">Belongs to the Orn/Lys/Arg decarboxylase class-II family.</text>
</comment>
<dbReference type="Proteomes" id="UP000006906">
    <property type="component" value="Chromosome 16"/>
</dbReference>
<gene>
    <name evidence="9" type="ORF">CHLRE_16g675900v5</name>
</gene>
<keyword evidence="10" id="KW-1185">Reference proteome</keyword>
<feature type="region of interest" description="Disordered" evidence="6">
    <location>
        <begin position="141"/>
        <end position="160"/>
    </location>
</feature>
<dbReference type="InterPro" id="IPR029066">
    <property type="entry name" value="PLP-binding_barrel"/>
</dbReference>
<dbReference type="InParanoid" id="A0A2K3CVE0"/>
<dbReference type="InterPro" id="IPR022643">
    <property type="entry name" value="De-COase2_C"/>
</dbReference>
<feature type="domain" description="Orn/DAP/Arg decarboxylase 2 C-terminal" evidence="7">
    <location>
        <begin position="493"/>
        <end position="531"/>
    </location>
</feature>
<feature type="region of interest" description="Disordered" evidence="6">
    <location>
        <begin position="261"/>
        <end position="283"/>
    </location>
</feature>
<feature type="compositionally biased region" description="Low complexity" evidence="6">
    <location>
        <begin position="454"/>
        <end position="465"/>
    </location>
</feature>
<evidence type="ECO:0000313" key="9">
    <source>
        <dbReference type="EMBL" id="PNW72249.1"/>
    </source>
</evidence>
<dbReference type="GeneID" id="5721472"/>
<feature type="modified residue" description="N6-(pyridoxal phosphate)lysine" evidence="4">
    <location>
        <position position="61"/>
    </location>
</feature>
<name>A0A2K3CVE0_CHLRE</name>
<feature type="active site" description="Proton donor" evidence="4">
    <location>
        <position position="504"/>
    </location>
</feature>
<dbReference type="STRING" id="3055.A0A2K3CVE0"/>
<dbReference type="Pfam" id="PF00278">
    <property type="entry name" value="Orn_DAP_Arg_deC"/>
    <property type="match status" value="1"/>
</dbReference>
<dbReference type="PROSITE" id="PS00878">
    <property type="entry name" value="ODR_DC_2_1"/>
    <property type="match status" value="1"/>
</dbReference>
<evidence type="ECO:0000313" key="10">
    <source>
        <dbReference type="Proteomes" id="UP000006906"/>
    </source>
</evidence>
<feature type="domain" description="Orn/DAP/Arg decarboxylase 2 N-terminal" evidence="8">
    <location>
        <begin position="56"/>
        <end position="246"/>
    </location>
</feature>
<dbReference type="Gramene" id="PNW72249">
    <property type="protein sequence ID" value="PNW72249"/>
    <property type="gene ID" value="CHLRE_16g675900v5"/>
</dbReference>
<proteinExistence type="inferred from homology"/>
<evidence type="ECO:0000259" key="7">
    <source>
        <dbReference type="Pfam" id="PF00278"/>
    </source>
</evidence>
<evidence type="ECO:0000256" key="5">
    <source>
        <dbReference type="RuleBase" id="RU003737"/>
    </source>
</evidence>
<sequence>MTRESRAEVLGAAIACGLVGKCGDEDEDVAMFMDLDLLAATLAALKRAPFPPGTLHAFAIKANPVGRLLQIMREAGLGAEVASHGELRQALACGFVPDRVVFDSPIKTPAELRFALRAGVRLNLDNLQELDRVAQLIQEDPSLLDPPPPPPAATAATAARLAAPPTPRLIGLRINPQVGEGSIAALSTAGRVSKFGIPLLECRAQLLAAFRAHPWLNALHLHVGSQGVPLELTVEGVAAVAALAAEVEAQAQAEAGQQAAEAATAATAGPSLSTPAQQQEQRRRRRVLALDIGGGLPVMYGTDDLSWLLGATAAAGAAAPAEAAAAAEAAAVSVFDRYARLLQQRVPSLFPTATSGSSSSSSSQQVLLPPLQLVTEFGRCLVAKAAFAAGRVEYTKQCGGRRVVVSGLGGDLLLRAVYLPHTWPVRVELCDAAGQPKQPPARGGAACGGGGGAAAASTPPRAPASAAGGAAAGAAVVADGGAGEDGGGGDDGDVAPTDVVGPLCFQGDKLAEAAPLPAAAPGDWVLVPDVGAYTLSMHSRYNSRCSPPVWAFRRVVGGGGGGEVGVGGVGEGQVEMGGLGERVGGAVEEGAGAGAGGKGRRSGGRGLALPAEWGGDVRRCGAYEFVMLRRGENVEDVLAFWNRV</sequence>
<dbReference type="InterPro" id="IPR009006">
    <property type="entry name" value="Ala_racemase/Decarboxylase_C"/>
</dbReference>
<evidence type="ECO:0000259" key="8">
    <source>
        <dbReference type="Pfam" id="PF02784"/>
    </source>
</evidence>
<organism evidence="9 10">
    <name type="scientific">Chlamydomonas reinhardtii</name>
    <name type="common">Chlamydomonas smithii</name>
    <dbReference type="NCBI Taxonomy" id="3055"/>
    <lineage>
        <taxon>Eukaryota</taxon>
        <taxon>Viridiplantae</taxon>
        <taxon>Chlorophyta</taxon>
        <taxon>core chlorophytes</taxon>
        <taxon>Chlorophyceae</taxon>
        <taxon>CS clade</taxon>
        <taxon>Chlamydomonadales</taxon>
        <taxon>Chlamydomonadaceae</taxon>
        <taxon>Chlamydomonas</taxon>
    </lineage>
</organism>
<feature type="region of interest" description="Disordered" evidence="6">
    <location>
        <begin position="438"/>
        <end position="465"/>
    </location>
</feature>
<dbReference type="InterPro" id="IPR002433">
    <property type="entry name" value="Orn_de-COase"/>
</dbReference>
<dbReference type="SUPFAM" id="SSF50621">
    <property type="entry name" value="Alanine racemase C-terminal domain-like"/>
    <property type="match status" value="2"/>
</dbReference>
<dbReference type="OMA" id="HPWINAL"/>
<dbReference type="GO" id="GO:0009089">
    <property type="term" value="P:lysine biosynthetic process via diaminopimelate"/>
    <property type="evidence" value="ECO:0000318"/>
    <property type="project" value="GO_Central"/>
</dbReference>
<evidence type="ECO:0000256" key="4">
    <source>
        <dbReference type="PIRSR" id="PIRSR600183-50"/>
    </source>
</evidence>
<dbReference type="GO" id="GO:0033387">
    <property type="term" value="P:putrescine biosynthetic process from arginine, via ornithine"/>
    <property type="evidence" value="ECO:0007669"/>
    <property type="project" value="UniProtKB-UniPathway"/>
</dbReference>
<dbReference type="InterPro" id="IPR000183">
    <property type="entry name" value="Orn/DAP/Arg_de-COase"/>
</dbReference>
<evidence type="ECO:0000256" key="6">
    <source>
        <dbReference type="SAM" id="MobiDB-lite"/>
    </source>
</evidence>
<protein>
    <recommendedName>
        <fullName evidence="11">Diaminopimelate decarboxylase</fullName>
    </recommendedName>
</protein>
<dbReference type="UniPathway" id="UPA00535">
    <property type="reaction ID" value="UER00288"/>
</dbReference>
<dbReference type="InterPro" id="IPR022653">
    <property type="entry name" value="De-COase2_pyr-phos_BS"/>
</dbReference>
<dbReference type="GO" id="GO:0008836">
    <property type="term" value="F:diaminopimelate decarboxylase activity"/>
    <property type="evidence" value="ECO:0000318"/>
    <property type="project" value="GO_Central"/>
</dbReference>
<evidence type="ECO:0000256" key="1">
    <source>
        <dbReference type="ARBA" id="ARBA00001933"/>
    </source>
</evidence>
<dbReference type="ExpressionAtlas" id="A0A2K3CVE0">
    <property type="expression patterns" value="baseline and differential"/>
</dbReference>
<dbReference type="PRINTS" id="PR01182">
    <property type="entry name" value="ORNDCRBXLASE"/>
</dbReference>
<reference evidence="9 10" key="1">
    <citation type="journal article" date="2007" name="Science">
        <title>The Chlamydomonas genome reveals the evolution of key animal and plant functions.</title>
        <authorList>
            <person name="Merchant S.S."/>
            <person name="Prochnik S.E."/>
            <person name="Vallon O."/>
            <person name="Harris E.H."/>
            <person name="Karpowicz S.J."/>
            <person name="Witman G.B."/>
            <person name="Terry A."/>
            <person name="Salamov A."/>
            <person name="Fritz-Laylin L.K."/>
            <person name="Marechal-Drouard L."/>
            <person name="Marshall W.F."/>
            <person name="Qu L.H."/>
            <person name="Nelson D.R."/>
            <person name="Sanderfoot A.A."/>
            <person name="Spalding M.H."/>
            <person name="Kapitonov V.V."/>
            <person name="Ren Q."/>
            <person name="Ferris P."/>
            <person name="Lindquist E."/>
            <person name="Shapiro H."/>
            <person name="Lucas S.M."/>
            <person name="Grimwood J."/>
            <person name="Schmutz J."/>
            <person name="Cardol P."/>
            <person name="Cerutti H."/>
            <person name="Chanfreau G."/>
            <person name="Chen C.L."/>
            <person name="Cognat V."/>
            <person name="Croft M.T."/>
            <person name="Dent R."/>
            <person name="Dutcher S."/>
            <person name="Fernandez E."/>
            <person name="Fukuzawa H."/>
            <person name="Gonzalez-Ballester D."/>
            <person name="Gonzalez-Halphen D."/>
            <person name="Hallmann A."/>
            <person name="Hanikenne M."/>
            <person name="Hippler M."/>
            <person name="Inwood W."/>
            <person name="Jabbari K."/>
            <person name="Kalanon M."/>
            <person name="Kuras R."/>
            <person name="Lefebvre P.A."/>
            <person name="Lemaire S.D."/>
            <person name="Lobanov A.V."/>
            <person name="Lohr M."/>
            <person name="Manuell A."/>
            <person name="Meier I."/>
            <person name="Mets L."/>
            <person name="Mittag M."/>
            <person name="Mittelmeier T."/>
            <person name="Moroney J.V."/>
            <person name="Moseley J."/>
            <person name="Napoli C."/>
            <person name="Nedelcu A.M."/>
            <person name="Niyogi K."/>
            <person name="Novoselov S.V."/>
            <person name="Paulsen I.T."/>
            <person name="Pazour G."/>
            <person name="Purton S."/>
            <person name="Ral J.P."/>
            <person name="Riano-Pachon D.M."/>
            <person name="Riekhof W."/>
            <person name="Rymarquis L."/>
            <person name="Schroda M."/>
            <person name="Stern D."/>
            <person name="Umen J."/>
            <person name="Willows R."/>
            <person name="Wilson N."/>
            <person name="Zimmer S.L."/>
            <person name="Allmer J."/>
            <person name="Balk J."/>
            <person name="Bisova K."/>
            <person name="Chen C.J."/>
            <person name="Elias M."/>
            <person name="Gendler K."/>
            <person name="Hauser C."/>
            <person name="Lamb M.R."/>
            <person name="Ledford H."/>
            <person name="Long J.C."/>
            <person name="Minagawa J."/>
            <person name="Page M.D."/>
            <person name="Pan J."/>
            <person name="Pootakham W."/>
            <person name="Roje S."/>
            <person name="Rose A."/>
            <person name="Stahlberg E."/>
            <person name="Terauchi A.M."/>
            <person name="Yang P."/>
            <person name="Ball S."/>
            <person name="Bowler C."/>
            <person name="Dieckmann C.L."/>
            <person name="Gladyshev V.N."/>
            <person name="Green P."/>
            <person name="Jorgensen R."/>
            <person name="Mayfield S."/>
            <person name="Mueller-Roeber B."/>
            <person name="Rajamani S."/>
            <person name="Sayre R.T."/>
            <person name="Brokstein P."/>
            <person name="Dubchak I."/>
            <person name="Goodstein D."/>
            <person name="Hornick L."/>
            <person name="Huang Y.W."/>
            <person name="Jhaveri J."/>
            <person name="Luo Y."/>
            <person name="Martinez D."/>
            <person name="Ngau W.C."/>
            <person name="Otillar B."/>
            <person name="Poliakov A."/>
            <person name="Porter A."/>
            <person name="Szajkowski L."/>
            <person name="Werner G."/>
            <person name="Zhou K."/>
            <person name="Grigoriev I.V."/>
            <person name="Rokhsar D.S."/>
            <person name="Grossman A.R."/>
        </authorList>
    </citation>
    <scope>NUCLEOTIDE SEQUENCE [LARGE SCALE GENOMIC DNA]</scope>
    <source>
        <strain evidence="10">CC-503</strain>
    </source>
</reference>
<keyword evidence="2 4" id="KW-0663">Pyridoxal phosphate</keyword>
<dbReference type="PRINTS" id="PR01179">
    <property type="entry name" value="ODADCRBXLASE"/>
</dbReference>
<dbReference type="AlphaFoldDB" id="A0A2K3CVE0"/>
<dbReference type="Gene3D" id="3.20.20.10">
    <property type="entry name" value="Alanine racemase"/>
    <property type="match status" value="1"/>
</dbReference>
<evidence type="ECO:0000256" key="2">
    <source>
        <dbReference type="ARBA" id="ARBA00022898"/>
    </source>
</evidence>
<dbReference type="OrthoDB" id="5034579at2759"/>
<evidence type="ECO:0000256" key="3">
    <source>
        <dbReference type="ARBA" id="ARBA00023239"/>
    </source>
</evidence>
<dbReference type="RefSeq" id="XP_042916099.1">
    <property type="nucleotide sequence ID" value="XM_043071283.1"/>
</dbReference>
<dbReference type="SUPFAM" id="SSF51419">
    <property type="entry name" value="PLP-binding barrel"/>
    <property type="match status" value="1"/>
</dbReference>
<accession>A0A2K3CVE0</accession>
<dbReference type="PANTHER" id="PTHR43727">
    <property type="entry name" value="DIAMINOPIMELATE DECARBOXYLASE"/>
    <property type="match status" value="1"/>
</dbReference>
<dbReference type="Pfam" id="PF02784">
    <property type="entry name" value="Orn_Arg_deC_N"/>
    <property type="match status" value="1"/>
</dbReference>
<dbReference type="Gene3D" id="2.40.37.10">
    <property type="entry name" value="Lyase, Ornithine Decarboxylase, Chain A, domain 1"/>
    <property type="match status" value="1"/>
</dbReference>
<comment type="cofactor">
    <cofactor evidence="1 4">
        <name>pyridoxal 5'-phosphate</name>
        <dbReference type="ChEBI" id="CHEBI:597326"/>
    </cofactor>
</comment>
<evidence type="ECO:0008006" key="11">
    <source>
        <dbReference type="Google" id="ProtNLM"/>
    </source>
</evidence>
<dbReference type="InterPro" id="IPR022644">
    <property type="entry name" value="De-COase2_N"/>
</dbReference>
<dbReference type="EMBL" id="CM008977">
    <property type="protein sequence ID" value="PNW72249.1"/>
    <property type="molecule type" value="Genomic_DNA"/>
</dbReference>
<keyword evidence="3" id="KW-0456">Lyase</keyword>